<name>A0A835W3G7_CHLIN</name>
<dbReference type="SUPFAM" id="SSF51126">
    <property type="entry name" value="Pectin lyase-like"/>
    <property type="match status" value="1"/>
</dbReference>
<feature type="compositionally biased region" description="Gly residues" evidence="1">
    <location>
        <begin position="159"/>
        <end position="171"/>
    </location>
</feature>
<evidence type="ECO:0000313" key="4">
    <source>
        <dbReference type="Proteomes" id="UP000650467"/>
    </source>
</evidence>
<evidence type="ECO:0000256" key="1">
    <source>
        <dbReference type="SAM" id="MobiDB-lite"/>
    </source>
</evidence>
<proteinExistence type="predicted"/>
<evidence type="ECO:0000259" key="2">
    <source>
        <dbReference type="Pfam" id="PF12937"/>
    </source>
</evidence>
<dbReference type="Pfam" id="PF12937">
    <property type="entry name" value="F-box-like"/>
    <property type="match status" value="1"/>
</dbReference>
<dbReference type="OrthoDB" id="541454at2759"/>
<sequence>MGRSSKRKRSLSSGGAGPSASAAVGPQTLDLPRGEGGTTIDALPAETLLAVFAHLECPARQHAACVCRRWREALLDAAFCRRVAPGQCLSEALQLCRSGDTLICAPGMYQETLLVEVPLRLVAEDHWAWERERDRERRWQRRLQQQEQQQERQQQQGRVSGGGGAGAGGAAGARHGDAAPAATAAASGAGGISGSGSGRVVGGAGGAGAVLPRGAPLVGGRPAPSVTVIALRPPVAVMNSRCCFVGFEFHTGTAHNEVSICCFGPEGDAARFELCTFSGLTGLRVPYSKGPDTRLELHDCSLIGTTQTLAAVQMDAGRLHMDRCVVQNNSVGVEVGPAALARLARCDVRWCGTALVVDGCLALAHCRLWGNGKVGNVSTDARVRSAMQESAQLLAAVPAEGGAAAAAAAAAADGSLPQLEDGAGGSAAAGPAGTGGVAAAGAAGGRQRRTGARTQRAAAAAADVAGAAAGPGPSSAAAAAAAALAAAASPTRGTRLSARRGASPFSPILAGGAVAVASTSTAAEPGAGPSAGAGRGAGGSAAGGGGGGGPRAPPRAQVEALAAAGWAEVAAAFAARGSLVRVVDSEVAAPQLIMRAGLHKDVRKKARQLVRQVYGSLDDEAAPEWEVLVASDLDSDGDDPEDDPDVEDPDELELAAAAEEDDDMLADMMGDPLDAADDPELDESGEGEGEDEDSSGSSRSGGSSGSGSGSGGSGSEEGEGEGEGSEGGGCEGAGEGAGAAGAAGEEGEGGEAGEGEGEGEGEDEDWDGGEESSGGSGGSSSSGGGSSSSDEGESSSDDSDDE</sequence>
<reference evidence="3" key="1">
    <citation type="journal article" date="2020" name="bioRxiv">
        <title>Comparative genomics of Chlamydomonas.</title>
        <authorList>
            <person name="Craig R.J."/>
            <person name="Hasan A.R."/>
            <person name="Ness R.W."/>
            <person name="Keightley P.D."/>
        </authorList>
    </citation>
    <scope>NUCLEOTIDE SEQUENCE</scope>
    <source>
        <strain evidence="3">SAG 7.73</strain>
    </source>
</reference>
<feature type="compositionally biased region" description="Low complexity" evidence="1">
    <location>
        <begin position="142"/>
        <end position="158"/>
    </location>
</feature>
<feature type="compositionally biased region" description="Gly residues" evidence="1">
    <location>
        <begin position="529"/>
        <end position="550"/>
    </location>
</feature>
<feature type="region of interest" description="Disordered" evidence="1">
    <location>
        <begin position="632"/>
        <end position="802"/>
    </location>
</feature>
<comment type="caution">
    <text evidence="3">The sequence shown here is derived from an EMBL/GenBank/DDBJ whole genome shotgun (WGS) entry which is preliminary data.</text>
</comment>
<feature type="compositionally biased region" description="Acidic residues" evidence="1">
    <location>
        <begin position="674"/>
        <end position="694"/>
    </location>
</feature>
<feature type="region of interest" description="Disordered" evidence="1">
    <location>
        <begin position="1"/>
        <end position="36"/>
    </location>
</feature>
<dbReference type="InterPro" id="IPR036047">
    <property type="entry name" value="F-box-like_dom_sf"/>
</dbReference>
<feature type="compositionally biased region" description="Basic residues" evidence="1">
    <location>
        <begin position="1"/>
        <end position="10"/>
    </location>
</feature>
<feature type="compositionally biased region" description="Gly residues" evidence="1">
    <location>
        <begin position="702"/>
        <end position="715"/>
    </location>
</feature>
<feature type="compositionally biased region" description="Acidic residues" evidence="1">
    <location>
        <begin position="745"/>
        <end position="770"/>
    </location>
</feature>
<keyword evidence="4" id="KW-1185">Reference proteome</keyword>
<feature type="region of interest" description="Disordered" evidence="1">
    <location>
        <begin position="140"/>
        <end position="176"/>
    </location>
</feature>
<organism evidence="3 4">
    <name type="scientific">Chlamydomonas incerta</name>
    <dbReference type="NCBI Taxonomy" id="51695"/>
    <lineage>
        <taxon>Eukaryota</taxon>
        <taxon>Viridiplantae</taxon>
        <taxon>Chlorophyta</taxon>
        <taxon>core chlorophytes</taxon>
        <taxon>Chlorophyceae</taxon>
        <taxon>CS clade</taxon>
        <taxon>Chlamydomonadales</taxon>
        <taxon>Chlamydomonadaceae</taxon>
        <taxon>Chlamydomonas</taxon>
    </lineage>
</organism>
<dbReference type="Proteomes" id="UP000650467">
    <property type="component" value="Unassembled WGS sequence"/>
</dbReference>
<feature type="compositionally biased region" description="Gly residues" evidence="1">
    <location>
        <begin position="771"/>
        <end position="786"/>
    </location>
</feature>
<dbReference type="SUPFAM" id="SSF81383">
    <property type="entry name" value="F-box domain"/>
    <property type="match status" value="1"/>
</dbReference>
<gene>
    <name evidence="3" type="ORF">HXX76_005536</name>
</gene>
<dbReference type="AlphaFoldDB" id="A0A835W3G7"/>
<feature type="region of interest" description="Disordered" evidence="1">
    <location>
        <begin position="436"/>
        <end position="456"/>
    </location>
</feature>
<dbReference type="PANTHER" id="PTHR20933:SF4">
    <property type="entry name" value="F-BOX INVOLVED IN POLYQ PATHOGENESIS, ISOFORM A"/>
    <property type="match status" value="1"/>
</dbReference>
<dbReference type="Gene3D" id="1.20.1280.50">
    <property type="match status" value="1"/>
</dbReference>
<feature type="region of interest" description="Disordered" evidence="1">
    <location>
        <begin position="521"/>
        <end position="554"/>
    </location>
</feature>
<feature type="domain" description="F-box" evidence="2">
    <location>
        <begin position="40"/>
        <end position="82"/>
    </location>
</feature>
<feature type="compositionally biased region" description="Acidic residues" evidence="1">
    <location>
        <begin position="790"/>
        <end position="802"/>
    </location>
</feature>
<feature type="compositionally biased region" description="Acidic residues" evidence="1">
    <location>
        <begin position="633"/>
        <end position="665"/>
    </location>
</feature>
<dbReference type="InterPro" id="IPR011050">
    <property type="entry name" value="Pectin_lyase_fold/virulence"/>
</dbReference>
<dbReference type="PANTHER" id="PTHR20933">
    <property type="entry name" value="F-BOX ONLY PROTEIN 33"/>
    <property type="match status" value="1"/>
</dbReference>
<feature type="compositionally biased region" description="Gly residues" evidence="1">
    <location>
        <begin position="725"/>
        <end position="741"/>
    </location>
</feature>
<evidence type="ECO:0000313" key="3">
    <source>
        <dbReference type="EMBL" id="KAG2437920.1"/>
    </source>
</evidence>
<protein>
    <recommendedName>
        <fullName evidence="2">F-box domain-containing protein</fullName>
    </recommendedName>
</protein>
<dbReference type="InterPro" id="IPR001810">
    <property type="entry name" value="F-box_dom"/>
</dbReference>
<dbReference type="EMBL" id="JAEHOC010000010">
    <property type="protein sequence ID" value="KAG2437920.1"/>
    <property type="molecule type" value="Genomic_DNA"/>
</dbReference>
<accession>A0A835W3G7</accession>